<dbReference type="FunFam" id="2.60.40.10:FF:001087">
    <property type="entry name" value="Colony stimulating factor 2 receptor alpha subunit"/>
    <property type="match status" value="1"/>
</dbReference>
<dbReference type="AlphaFoldDB" id="A0A8D2DYH8"/>
<protein>
    <recommendedName>
        <fullName evidence="12">Fibronectin type-III domain-containing protein</fullName>
    </recommendedName>
</protein>
<keyword evidence="4" id="KW-1133">Transmembrane helix</keyword>
<feature type="domain" description="IL-3 receptor alpha chain N-terminal" evidence="9">
    <location>
        <begin position="30"/>
        <end position="105"/>
    </location>
</feature>
<sequence>PRGGQRVLLRCDLPHGRSEDVPTESPSPRLNLKFDPRTMRVSWNCLENSTGTRCFLIHNEKGKIERRPRTGDCQCTFRRLSLHGGVTLRVSVAVGQRTLREELLYANPGAEGTAARGFSCVIYRADFMNCSWTQGPAAPSDVQYFLYIGDTERKNETECPHYIKDSGTHRGCHLQDLSALPFNAFFLVNGTSRQAEIQFLDSILSTKEIGERSPPDNVSVACNASHCLVQWNQPRTRARLSDVDFQYQLGIWRQVPLSASTWNLLELLRFFLLTCLFCSRLAQQTPLSWPFPPPHLRRKILSVRSGLTATVTPVSSSVT</sequence>
<dbReference type="InterPro" id="IPR040907">
    <property type="entry name" value="IL3Ra_N"/>
</dbReference>
<dbReference type="InterPro" id="IPR036116">
    <property type="entry name" value="FN3_sf"/>
</dbReference>
<dbReference type="Proteomes" id="UP000694564">
    <property type="component" value="Chromosome X"/>
</dbReference>
<evidence type="ECO:0000259" key="8">
    <source>
        <dbReference type="Pfam" id="PF09240"/>
    </source>
</evidence>
<dbReference type="OrthoDB" id="9835959at2759"/>
<feature type="domain" description="Type I cytokine receptor cytokine-binding" evidence="8">
    <location>
        <begin position="119"/>
        <end position="209"/>
    </location>
</feature>
<evidence type="ECO:0000256" key="7">
    <source>
        <dbReference type="ARBA" id="ARBA00023180"/>
    </source>
</evidence>
<evidence type="ECO:0000256" key="5">
    <source>
        <dbReference type="ARBA" id="ARBA00023136"/>
    </source>
</evidence>
<dbReference type="Ensembl" id="ENSSVLT00005035031.1">
    <property type="protein sequence ID" value="ENSSVLP00005031542.1"/>
    <property type="gene ID" value="ENSSVLG00005024851.1"/>
</dbReference>
<evidence type="ECO:0000256" key="4">
    <source>
        <dbReference type="ARBA" id="ARBA00022989"/>
    </source>
</evidence>
<evidence type="ECO:0000256" key="2">
    <source>
        <dbReference type="ARBA" id="ARBA00022692"/>
    </source>
</evidence>
<dbReference type="Gene3D" id="2.60.40.10">
    <property type="entry name" value="Immunoglobulins"/>
    <property type="match status" value="2"/>
</dbReference>
<dbReference type="InterPro" id="IPR015321">
    <property type="entry name" value="TypeI_recpt_CBD"/>
</dbReference>
<name>A0A8D2DYH8_SCIVU</name>
<evidence type="ECO:0000313" key="11">
    <source>
        <dbReference type="Proteomes" id="UP000694564"/>
    </source>
</evidence>
<keyword evidence="11" id="KW-1185">Reference proteome</keyword>
<evidence type="ECO:0008006" key="12">
    <source>
        <dbReference type="Google" id="ProtNLM"/>
    </source>
</evidence>
<dbReference type="GeneTree" id="ENSGT00520000055993"/>
<dbReference type="PANTHER" id="PTHR23037">
    <property type="entry name" value="CYTOKINE RECEPTOR"/>
    <property type="match status" value="1"/>
</dbReference>
<organism evidence="10 11">
    <name type="scientific">Sciurus vulgaris</name>
    <name type="common">Eurasian red squirrel</name>
    <dbReference type="NCBI Taxonomy" id="55149"/>
    <lineage>
        <taxon>Eukaryota</taxon>
        <taxon>Metazoa</taxon>
        <taxon>Chordata</taxon>
        <taxon>Craniata</taxon>
        <taxon>Vertebrata</taxon>
        <taxon>Euteleostomi</taxon>
        <taxon>Mammalia</taxon>
        <taxon>Eutheria</taxon>
        <taxon>Euarchontoglires</taxon>
        <taxon>Glires</taxon>
        <taxon>Rodentia</taxon>
        <taxon>Sciuromorpha</taxon>
        <taxon>Sciuridae</taxon>
        <taxon>Sciurinae</taxon>
        <taxon>Sciurini</taxon>
        <taxon>Sciurus</taxon>
    </lineage>
</organism>
<keyword evidence="5" id="KW-0472">Membrane</keyword>
<accession>A0A8D2DYH8</accession>
<dbReference type="PROSITE" id="PS01356">
    <property type="entry name" value="HEMATOPO_REC_S_F2"/>
    <property type="match status" value="1"/>
</dbReference>
<dbReference type="PANTHER" id="PTHR23037:SF46">
    <property type="entry name" value="INTERLEUKIN 5 RECEPTOR SUBUNIT ALPHA"/>
    <property type="match status" value="1"/>
</dbReference>
<keyword evidence="3" id="KW-0732">Signal</keyword>
<evidence type="ECO:0000313" key="10">
    <source>
        <dbReference type="Ensembl" id="ENSSVLP00005031542.1"/>
    </source>
</evidence>
<dbReference type="SUPFAM" id="SSF49265">
    <property type="entry name" value="Fibronectin type III"/>
    <property type="match status" value="1"/>
</dbReference>
<comment type="subcellular location">
    <subcellularLocation>
        <location evidence="1">Membrane</location>
        <topology evidence="1">Single-pass type I membrane protein</topology>
    </subcellularLocation>
</comment>
<proteinExistence type="predicted"/>
<reference evidence="10" key="2">
    <citation type="submission" date="2025-09" db="UniProtKB">
        <authorList>
            <consortium name="Ensembl"/>
        </authorList>
    </citation>
    <scope>IDENTIFICATION</scope>
</reference>
<dbReference type="Pfam" id="PF18611">
    <property type="entry name" value="IL3Ra_N"/>
    <property type="match status" value="1"/>
</dbReference>
<dbReference type="GO" id="GO:0009897">
    <property type="term" value="C:external side of plasma membrane"/>
    <property type="evidence" value="ECO:0007669"/>
    <property type="project" value="TreeGrafter"/>
</dbReference>
<keyword evidence="6" id="KW-0675">Receptor</keyword>
<evidence type="ECO:0000259" key="9">
    <source>
        <dbReference type="Pfam" id="PF18611"/>
    </source>
</evidence>
<dbReference type="Pfam" id="PF09240">
    <property type="entry name" value="IL6Ra-bind"/>
    <property type="match status" value="1"/>
</dbReference>
<evidence type="ECO:0000256" key="1">
    <source>
        <dbReference type="ARBA" id="ARBA00004479"/>
    </source>
</evidence>
<dbReference type="InterPro" id="IPR003532">
    <property type="entry name" value="Short_hematopoietin_rcpt_2_CS"/>
</dbReference>
<dbReference type="GO" id="GO:0004896">
    <property type="term" value="F:cytokine receptor activity"/>
    <property type="evidence" value="ECO:0007669"/>
    <property type="project" value="InterPro"/>
</dbReference>
<evidence type="ECO:0000256" key="6">
    <source>
        <dbReference type="ARBA" id="ARBA00023170"/>
    </source>
</evidence>
<evidence type="ECO:0000256" key="3">
    <source>
        <dbReference type="ARBA" id="ARBA00022729"/>
    </source>
</evidence>
<dbReference type="InterPro" id="IPR013783">
    <property type="entry name" value="Ig-like_fold"/>
</dbReference>
<reference evidence="10" key="1">
    <citation type="submission" date="2025-08" db="UniProtKB">
        <authorList>
            <consortium name="Ensembl"/>
        </authorList>
    </citation>
    <scope>IDENTIFICATION</scope>
</reference>
<keyword evidence="7" id="KW-0325">Glycoprotein</keyword>
<keyword evidence="2" id="KW-0812">Transmembrane</keyword>